<name>A0A0G3BPV4_9BURK</name>
<feature type="transmembrane region" description="Helical" evidence="4">
    <location>
        <begin position="154"/>
        <end position="175"/>
    </location>
</feature>
<dbReference type="InterPro" id="IPR011701">
    <property type="entry name" value="MFS"/>
</dbReference>
<dbReference type="AlphaFoldDB" id="A0A0G3BPV4"/>
<feature type="transmembrane region" description="Helical" evidence="4">
    <location>
        <begin position="362"/>
        <end position="389"/>
    </location>
</feature>
<evidence type="ECO:0000313" key="5">
    <source>
        <dbReference type="EMBL" id="AKJ28595.1"/>
    </source>
</evidence>
<evidence type="ECO:0000256" key="1">
    <source>
        <dbReference type="ARBA" id="ARBA00022692"/>
    </source>
</evidence>
<proteinExistence type="predicted"/>
<evidence type="ECO:0008006" key="7">
    <source>
        <dbReference type="Google" id="ProtNLM"/>
    </source>
</evidence>
<feature type="transmembrane region" description="Helical" evidence="4">
    <location>
        <begin position="416"/>
        <end position="434"/>
    </location>
</feature>
<keyword evidence="6" id="KW-1185">Reference proteome</keyword>
<feature type="transmembrane region" description="Helical" evidence="4">
    <location>
        <begin position="263"/>
        <end position="286"/>
    </location>
</feature>
<keyword evidence="2 4" id="KW-1133">Transmembrane helix</keyword>
<dbReference type="RefSeq" id="WP_083438192.1">
    <property type="nucleotide sequence ID" value="NZ_CP011371.1"/>
</dbReference>
<protein>
    <recommendedName>
        <fullName evidence="7">MFS transporter</fullName>
    </recommendedName>
</protein>
<feature type="transmembrane region" description="Helical" evidence="4">
    <location>
        <begin position="298"/>
        <end position="317"/>
    </location>
</feature>
<dbReference type="Proteomes" id="UP000035352">
    <property type="component" value="Chromosome"/>
</dbReference>
<gene>
    <name evidence="5" type="ORF">AAW51_1904</name>
</gene>
<dbReference type="EMBL" id="CP011371">
    <property type="protein sequence ID" value="AKJ28595.1"/>
    <property type="molecule type" value="Genomic_DNA"/>
</dbReference>
<feature type="transmembrane region" description="Helical" evidence="4">
    <location>
        <begin position="84"/>
        <end position="106"/>
    </location>
</feature>
<dbReference type="Gene3D" id="1.20.1250.20">
    <property type="entry name" value="MFS general substrate transporter like domains"/>
    <property type="match status" value="1"/>
</dbReference>
<dbReference type="InterPro" id="IPR052528">
    <property type="entry name" value="Sugar_transport-like"/>
</dbReference>
<keyword evidence="1 4" id="KW-0812">Transmembrane</keyword>
<dbReference type="GO" id="GO:0022857">
    <property type="term" value="F:transmembrane transporter activity"/>
    <property type="evidence" value="ECO:0007669"/>
    <property type="project" value="InterPro"/>
</dbReference>
<organism evidence="5 6">
    <name type="scientific">Caldimonas brevitalea</name>
    <dbReference type="NCBI Taxonomy" id="413882"/>
    <lineage>
        <taxon>Bacteria</taxon>
        <taxon>Pseudomonadati</taxon>
        <taxon>Pseudomonadota</taxon>
        <taxon>Betaproteobacteria</taxon>
        <taxon>Burkholderiales</taxon>
        <taxon>Sphaerotilaceae</taxon>
        <taxon>Caldimonas</taxon>
    </lineage>
</organism>
<reference evidence="5 6" key="1">
    <citation type="submission" date="2015-05" db="EMBL/GenBank/DDBJ databases">
        <authorList>
            <person name="Tang B."/>
            <person name="Yu Y."/>
        </authorList>
    </citation>
    <scope>NUCLEOTIDE SEQUENCE [LARGE SCALE GENOMIC DNA]</scope>
    <source>
        <strain evidence="5 6">DSM 7029</strain>
    </source>
</reference>
<dbReference type="OrthoDB" id="9772882at2"/>
<evidence type="ECO:0000256" key="2">
    <source>
        <dbReference type="ARBA" id="ARBA00022989"/>
    </source>
</evidence>
<dbReference type="PANTHER" id="PTHR23526:SF2">
    <property type="entry name" value="MAJOR FACILITATOR SUPERFAMILY (MFS) PROFILE DOMAIN-CONTAINING PROTEIN"/>
    <property type="match status" value="1"/>
</dbReference>
<feature type="transmembrane region" description="Helical" evidence="4">
    <location>
        <begin position="329"/>
        <end position="350"/>
    </location>
</feature>
<dbReference type="InterPro" id="IPR036259">
    <property type="entry name" value="MFS_trans_sf"/>
</dbReference>
<evidence type="ECO:0000313" key="6">
    <source>
        <dbReference type="Proteomes" id="UP000035352"/>
    </source>
</evidence>
<dbReference type="PANTHER" id="PTHR23526">
    <property type="entry name" value="INTEGRAL MEMBRANE TRANSPORT PROTEIN-RELATED"/>
    <property type="match status" value="1"/>
</dbReference>
<feature type="transmembrane region" description="Helical" evidence="4">
    <location>
        <begin position="181"/>
        <end position="202"/>
    </location>
</feature>
<dbReference type="KEGG" id="pbh:AAW51_1904"/>
<feature type="transmembrane region" description="Helical" evidence="4">
    <location>
        <begin position="112"/>
        <end position="133"/>
    </location>
</feature>
<sequence>MPLRPDEHVSLADLQRGQHALVRDAAWASLAGSLYGGVVLVGFALALGAGPFHIGLLAAIPLIAQAVQLPAIALVERFRQRRKIAILAVTTARILIVALALLPFMSDMPTQLALLVIGQFTISALGSITGCSLNSWLHQLLPREGLGNFFARRLFWSTAISCVGTLSAGLLVDHLPLTEKIHAYSISFAAAGLAGFVSSWYLSRVPEPQMGPVSPHGSVWSRLKQPLQDRNFRNFLFFMGSWNVASSFAAPFLTVYLMKQLGFPLSTVTTLWVTSQVANALTLYAWGRISDRLTNKAILSVAMPAWFACMLALVFTAEPNRHALTLPLLYLLHMVMGAAAGGIGLANGNIGLKLAPQGQGTAYLAAISLVGSVVGGLAPLLSGALAQWLESTHLKLSLVLDWTAASRANEWAVVSFTHWEFLFVVATLFGLYVLHRLSKVQEGEHVSERVVVQQFALEALRTVNQLSSVGGLLGNLFTFGRLFDRRLYGRTVYPRESEKAQTQG</sequence>
<dbReference type="SUPFAM" id="SSF103473">
    <property type="entry name" value="MFS general substrate transporter"/>
    <property type="match status" value="1"/>
</dbReference>
<dbReference type="CDD" id="cd06174">
    <property type="entry name" value="MFS"/>
    <property type="match status" value="1"/>
</dbReference>
<feature type="transmembrane region" description="Helical" evidence="4">
    <location>
        <begin position="235"/>
        <end position="257"/>
    </location>
</feature>
<feature type="transmembrane region" description="Helical" evidence="4">
    <location>
        <begin position="52"/>
        <end position="72"/>
    </location>
</feature>
<accession>A0A0G3BPV4</accession>
<evidence type="ECO:0000256" key="3">
    <source>
        <dbReference type="ARBA" id="ARBA00023136"/>
    </source>
</evidence>
<keyword evidence="3 4" id="KW-0472">Membrane</keyword>
<dbReference type="Pfam" id="PF07690">
    <property type="entry name" value="MFS_1"/>
    <property type="match status" value="1"/>
</dbReference>
<feature type="transmembrane region" description="Helical" evidence="4">
    <location>
        <begin position="25"/>
        <end position="46"/>
    </location>
</feature>
<evidence type="ECO:0000256" key="4">
    <source>
        <dbReference type="SAM" id="Phobius"/>
    </source>
</evidence>